<feature type="signal peptide" evidence="1">
    <location>
        <begin position="1"/>
        <end position="23"/>
    </location>
</feature>
<reference evidence="4" key="1">
    <citation type="submission" date="2016-07" db="EMBL/GenBank/DDBJ databases">
        <authorList>
            <person name="Florea S."/>
            <person name="Webb J.S."/>
            <person name="Jaromczyk J."/>
            <person name="Schardl C.L."/>
        </authorList>
    </citation>
    <scope>NUCLEOTIDE SEQUENCE [LARGE SCALE GENOMIC DNA]</scope>
    <source>
        <strain evidence="4">KCTC 42131</strain>
    </source>
</reference>
<evidence type="ECO:0000256" key="1">
    <source>
        <dbReference type="SAM" id="SignalP"/>
    </source>
</evidence>
<dbReference type="InterPro" id="IPR025433">
    <property type="entry name" value="DUF4168"/>
</dbReference>
<dbReference type="Pfam" id="PF13767">
    <property type="entry name" value="DUF4168"/>
    <property type="match status" value="1"/>
</dbReference>
<accession>A0A1E8CKV1</accession>
<evidence type="ECO:0000313" key="3">
    <source>
        <dbReference type="EMBL" id="OFE12915.1"/>
    </source>
</evidence>
<dbReference type="AlphaFoldDB" id="A0A1E8CKV1"/>
<dbReference type="Proteomes" id="UP000175669">
    <property type="component" value="Unassembled WGS sequence"/>
</dbReference>
<feature type="domain" description="DUF4168" evidence="2">
    <location>
        <begin position="49"/>
        <end position="117"/>
    </location>
</feature>
<dbReference type="RefSeq" id="WP_070116524.1">
    <property type="nucleotide sequence ID" value="NZ_CAXATG010000001.1"/>
</dbReference>
<protein>
    <recommendedName>
        <fullName evidence="2">DUF4168 domain-containing protein</fullName>
    </recommendedName>
</protein>
<evidence type="ECO:0000313" key="4">
    <source>
        <dbReference type="Proteomes" id="UP000175669"/>
    </source>
</evidence>
<dbReference type="EMBL" id="MASR01000001">
    <property type="protein sequence ID" value="OFE12915.1"/>
    <property type="molecule type" value="Genomic_DNA"/>
</dbReference>
<sequence length="129" mass="14027">MIKKLLGLHALFALIFTASVAHAQQAAPTEPAADVPQSAADIDADLKAKFVDAYGDIMSIQMRYAEQLQAVTDENQASTLQQQAQAEMQEAVTDNDISIQQYNQIIQLAAADEELMAELETAIAEEMES</sequence>
<gene>
    <name evidence="3" type="ORF">PHACT_06970</name>
</gene>
<name>A0A1E8CKV1_9GAMM</name>
<dbReference type="OrthoDB" id="5772815at2"/>
<comment type="caution">
    <text evidence="3">The sequence shown here is derived from an EMBL/GenBank/DDBJ whole genome shotgun (WGS) entry which is preliminary data.</text>
</comment>
<organism evidence="3 4">
    <name type="scientific">Pseudohongiella acticola</name>
    <dbReference type="NCBI Taxonomy" id="1524254"/>
    <lineage>
        <taxon>Bacteria</taxon>
        <taxon>Pseudomonadati</taxon>
        <taxon>Pseudomonadota</taxon>
        <taxon>Gammaproteobacteria</taxon>
        <taxon>Pseudomonadales</taxon>
        <taxon>Pseudohongiellaceae</taxon>
        <taxon>Pseudohongiella</taxon>
    </lineage>
</organism>
<feature type="chain" id="PRO_5009212164" description="DUF4168 domain-containing protein" evidence="1">
    <location>
        <begin position="24"/>
        <end position="129"/>
    </location>
</feature>
<keyword evidence="1" id="KW-0732">Signal</keyword>
<evidence type="ECO:0000259" key="2">
    <source>
        <dbReference type="Pfam" id="PF13767"/>
    </source>
</evidence>
<keyword evidence="4" id="KW-1185">Reference proteome</keyword>
<proteinExistence type="predicted"/>